<keyword evidence="1" id="KW-1133">Transmembrane helix</keyword>
<keyword evidence="1" id="KW-0472">Membrane</keyword>
<reference evidence="2 3" key="1">
    <citation type="submission" date="2024-02" db="EMBL/GenBank/DDBJ databases">
        <title>STSV induces naive adaptation in Sulfolobus.</title>
        <authorList>
            <person name="Xiang X."/>
            <person name="Song M."/>
        </authorList>
    </citation>
    <scope>NUCLEOTIDE SEQUENCE [LARGE SCALE GENOMIC DNA]</scope>
    <source>
        <strain evidence="2 3">RT2</strain>
    </source>
</reference>
<organism evidence="2 3">
    <name type="scientific">Sulfolobus tengchongensis</name>
    <dbReference type="NCBI Taxonomy" id="207809"/>
    <lineage>
        <taxon>Archaea</taxon>
        <taxon>Thermoproteota</taxon>
        <taxon>Thermoprotei</taxon>
        <taxon>Sulfolobales</taxon>
        <taxon>Sulfolobaceae</taxon>
        <taxon>Sulfolobus</taxon>
    </lineage>
</organism>
<name>A0AAX4KZB7_9CREN</name>
<evidence type="ECO:0000256" key="1">
    <source>
        <dbReference type="SAM" id="Phobius"/>
    </source>
</evidence>
<proteinExistence type="predicted"/>
<accession>A0AAX4KZB7</accession>
<dbReference type="GeneID" id="89337605"/>
<dbReference type="EMBL" id="CP146016">
    <property type="protein sequence ID" value="WWQ60248.1"/>
    <property type="molecule type" value="Genomic_DNA"/>
</dbReference>
<dbReference type="Proteomes" id="UP001432202">
    <property type="component" value="Chromosome"/>
</dbReference>
<feature type="transmembrane region" description="Helical" evidence="1">
    <location>
        <begin position="40"/>
        <end position="58"/>
    </location>
</feature>
<dbReference type="AlphaFoldDB" id="A0AAX4KZB7"/>
<gene>
    <name evidence="2" type="ORF">V6M85_12510</name>
</gene>
<keyword evidence="1" id="KW-0812">Transmembrane</keyword>
<evidence type="ECO:0000313" key="2">
    <source>
        <dbReference type="EMBL" id="WWQ60248.1"/>
    </source>
</evidence>
<protein>
    <recommendedName>
        <fullName evidence="4">DUF4175 domain-containing protein</fullName>
    </recommendedName>
</protein>
<keyword evidence="3" id="KW-1185">Reference proteome</keyword>
<dbReference type="RefSeq" id="WP_338600716.1">
    <property type="nucleotide sequence ID" value="NZ_CP146016.1"/>
</dbReference>
<feature type="transmembrane region" description="Helical" evidence="1">
    <location>
        <begin position="12"/>
        <end position="34"/>
    </location>
</feature>
<evidence type="ECO:0008006" key="4">
    <source>
        <dbReference type="Google" id="ProtNLM"/>
    </source>
</evidence>
<sequence length="67" mass="7482">MADSYSITTWLLILLPLSVFLVITIWVVNLLFLAPQWRQAIPAVVGFAIAFLAIGVFIRSKFGKFAL</sequence>
<evidence type="ECO:0000313" key="3">
    <source>
        <dbReference type="Proteomes" id="UP001432202"/>
    </source>
</evidence>